<sequence>ILYTRGIELKFEVQSLKFSSGRGPSRVFPSVFPLTLGIAIRMQLYIMYSNHIRSVTSLSSSECPFTSCIPITLPPYIRDSRQIPLSIIFPHPSALLPHIPHKSAPFHHMCPSEFPLT</sequence>
<name>A0ABN9D393_9NEOB</name>
<comment type="caution">
    <text evidence="1">The sequence shown here is derived from an EMBL/GenBank/DDBJ whole genome shotgun (WGS) entry which is preliminary data.</text>
</comment>
<dbReference type="Proteomes" id="UP001162483">
    <property type="component" value="Unassembled WGS sequence"/>
</dbReference>
<keyword evidence="2" id="KW-1185">Reference proteome</keyword>
<proteinExistence type="predicted"/>
<organism evidence="1 2">
    <name type="scientific">Staurois parvus</name>
    <dbReference type="NCBI Taxonomy" id="386267"/>
    <lineage>
        <taxon>Eukaryota</taxon>
        <taxon>Metazoa</taxon>
        <taxon>Chordata</taxon>
        <taxon>Craniata</taxon>
        <taxon>Vertebrata</taxon>
        <taxon>Euteleostomi</taxon>
        <taxon>Amphibia</taxon>
        <taxon>Batrachia</taxon>
        <taxon>Anura</taxon>
        <taxon>Neobatrachia</taxon>
        <taxon>Ranoidea</taxon>
        <taxon>Ranidae</taxon>
        <taxon>Staurois</taxon>
    </lineage>
</organism>
<evidence type="ECO:0000313" key="2">
    <source>
        <dbReference type="Proteomes" id="UP001162483"/>
    </source>
</evidence>
<accession>A0ABN9D393</accession>
<dbReference type="EMBL" id="CATNWA010014079">
    <property type="protein sequence ID" value="CAI9566952.1"/>
    <property type="molecule type" value="Genomic_DNA"/>
</dbReference>
<protein>
    <recommendedName>
        <fullName evidence="3">Cytochrome c biogenesis B</fullName>
    </recommendedName>
</protein>
<feature type="non-terminal residue" evidence="1">
    <location>
        <position position="1"/>
    </location>
</feature>
<reference evidence="1" key="1">
    <citation type="submission" date="2023-05" db="EMBL/GenBank/DDBJ databases">
        <authorList>
            <person name="Stuckert A."/>
        </authorList>
    </citation>
    <scope>NUCLEOTIDE SEQUENCE</scope>
</reference>
<evidence type="ECO:0008006" key="3">
    <source>
        <dbReference type="Google" id="ProtNLM"/>
    </source>
</evidence>
<evidence type="ECO:0000313" key="1">
    <source>
        <dbReference type="EMBL" id="CAI9566952.1"/>
    </source>
</evidence>
<gene>
    <name evidence="1" type="ORF">SPARVUS_LOCUS6473161</name>
</gene>